<keyword evidence="1" id="KW-0812">Transmembrane</keyword>
<dbReference type="RefSeq" id="WP_015400037.1">
    <property type="nucleotide sequence ID" value="NC_020302.1"/>
</dbReference>
<dbReference type="STRING" id="1121362.A605_03015"/>
<protein>
    <submittedName>
        <fullName evidence="2">Uncharacterized protein</fullName>
    </submittedName>
</protein>
<dbReference type="KEGG" id="chn:A605_03015"/>
<dbReference type="OrthoDB" id="4412251at2"/>
<keyword evidence="3" id="KW-1185">Reference proteome</keyword>
<keyword evidence="1" id="KW-0472">Membrane</keyword>
<dbReference type="PATRIC" id="fig|1121362.3.peg.606"/>
<dbReference type="EMBL" id="CP003697">
    <property type="protein sequence ID" value="AGF71617.1"/>
    <property type="molecule type" value="Genomic_DNA"/>
</dbReference>
<reference evidence="2 3" key="1">
    <citation type="journal article" date="2012" name="Stand. Genomic Sci.">
        <title>Genome sequence of the halotolerant bacterium Corynebacterium halotolerans type strain YIM 70093(T) (= DSM 44683(T)).</title>
        <authorList>
            <person name="Ruckert C."/>
            <person name="Albersmeier A."/>
            <person name="Al-Dilaimi A."/>
            <person name="Niehaus K."/>
            <person name="Szczepanowski R."/>
            <person name="Kalinowski J."/>
        </authorList>
    </citation>
    <scope>NUCLEOTIDE SEQUENCE [LARGE SCALE GENOMIC DNA]</scope>
    <source>
        <strain evidence="2">YIM 70093</strain>
    </source>
</reference>
<gene>
    <name evidence="2" type="ORF">A605_03015</name>
</gene>
<accession>M1NQ40</accession>
<feature type="transmembrane region" description="Helical" evidence="1">
    <location>
        <begin position="9"/>
        <end position="26"/>
    </location>
</feature>
<dbReference type="HOGENOM" id="CLU_2715551_0_0_11"/>
<evidence type="ECO:0000313" key="3">
    <source>
        <dbReference type="Proteomes" id="UP000011723"/>
    </source>
</evidence>
<dbReference type="Proteomes" id="UP000011723">
    <property type="component" value="Chromosome"/>
</dbReference>
<keyword evidence="1" id="KW-1133">Transmembrane helix</keyword>
<name>M1NQ40_9CORY</name>
<sequence>MGEYRFETGRVLVAAVIFTAIVAWQADLHWGWWLPALLLFTVVFAGFHAFYNWANSRIREATHPPE</sequence>
<evidence type="ECO:0000313" key="2">
    <source>
        <dbReference type="EMBL" id="AGF71617.1"/>
    </source>
</evidence>
<feature type="transmembrane region" description="Helical" evidence="1">
    <location>
        <begin position="32"/>
        <end position="51"/>
    </location>
</feature>
<dbReference type="AlphaFoldDB" id="M1NQ40"/>
<evidence type="ECO:0000256" key="1">
    <source>
        <dbReference type="SAM" id="Phobius"/>
    </source>
</evidence>
<organism evidence="2 3">
    <name type="scientific">Corynebacterium halotolerans YIM 70093 = DSM 44683</name>
    <dbReference type="NCBI Taxonomy" id="1121362"/>
    <lineage>
        <taxon>Bacteria</taxon>
        <taxon>Bacillati</taxon>
        <taxon>Actinomycetota</taxon>
        <taxon>Actinomycetes</taxon>
        <taxon>Mycobacteriales</taxon>
        <taxon>Corynebacteriaceae</taxon>
        <taxon>Corynebacterium</taxon>
    </lineage>
</organism>
<proteinExistence type="predicted"/>